<name>A0A1V5ZQW0_9BACT</name>
<dbReference type="Proteomes" id="UP000485621">
    <property type="component" value="Unassembled WGS sequence"/>
</dbReference>
<dbReference type="EMBL" id="MWDB01000005">
    <property type="protein sequence ID" value="OQB42194.1"/>
    <property type="molecule type" value="Genomic_DNA"/>
</dbReference>
<dbReference type="AlphaFoldDB" id="A0A1V5ZQW0"/>
<evidence type="ECO:0000256" key="1">
    <source>
        <dbReference type="SAM" id="Phobius"/>
    </source>
</evidence>
<keyword evidence="1" id="KW-0472">Membrane</keyword>
<proteinExistence type="predicted"/>
<evidence type="ECO:0000313" key="2">
    <source>
        <dbReference type="EMBL" id="OQB42194.1"/>
    </source>
</evidence>
<protein>
    <submittedName>
        <fullName evidence="2">Uncharacterized protein</fullName>
    </submittedName>
</protein>
<comment type="caution">
    <text evidence="2">The sequence shown here is derived from an EMBL/GenBank/DDBJ whole genome shotgun (WGS) entry which is preliminary data.</text>
</comment>
<keyword evidence="1" id="KW-0812">Transmembrane</keyword>
<gene>
    <name evidence="2" type="ORF">BWY04_00415</name>
</gene>
<organism evidence="2">
    <name type="scientific">candidate division CPR1 bacterium ADurb.Bin160</name>
    <dbReference type="NCBI Taxonomy" id="1852826"/>
    <lineage>
        <taxon>Bacteria</taxon>
        <taxon>candidate division CPR1</taxon>
    </lineage>
</organism>
<accession>A0A1V5ZQW0</accession>
<reference evidence="2" key="1">
    <citation type="submission" date="2017-02" db="EMBL/GenBank/DDBJ databases">
        <title>Delving into the versatile metabolic prowess of the omnipresent phylum Bacteroidetes.</title>
        <authorList>
            <person name="Nobu M.K."/>
            <person name="Mei R."/>
            <person name="Narihiro T."/>
            <person name="Kuroda K."/>
            <person name="Liu W.-T."/>
        </authorList>
    </citation>
    <scope>NUCLEOTIDE SEQUENCE</scope>
    <source>
        <strain evidence="2">ADurb.Bin160</strain>
    </source>
</reference>
<sequence>MSVLEEGGAVDEENEEVPDNEEMVFEIEGKVWGKANTYLISFTSNAEKSTFFPLLISNSIVVFSPFSWLSILASCFFRKFIIVHNSL</sequence>
<feature type="transmembrane region" description="Helical" evidence="1">
    <location>
        <begin position="51"/>
        <end position="77"/>
    </location>
</feature>
<keyword evidence="1" id="KW-1133">Transmembrane helix</keyword>